<evidence type="ECO:0000313" key="3">
    <source>
        <dbReference type="Proteomes" id="UP001432161"/>
    </source>
</evidence>
<dbReference type="Pfam" id="PF12079">
    <property type="entry name" value="DUF3558"/>
    <property type="match status" value="1"/>
</dbReference>
<proteinExistence type="predicted"/>
<feature type="compositionally biased region" description="Low complexity" evidence="1">
    <location>
        <begin position="273"/>
        <end position="282"/>
    </location>
</feature>
<feature type="region of interest" description="Disordered" evidence="1">
    <location>
        <begin position="50"/>
        <end position="82"/>
    </location>
</feature>
<reference evidence="2" key="1">
    <citation type="submission" date="2022-10" db="EMBL/GenBank/DDBJ databases">
        <title>The complete genomes of actinobacterial strains from the NBC collection.</title>
        <authorList>
            <person name="Joergensen T.S."/>
            <person name="Alvarez Arevalo M."/>
            <person name="Sterndorff E.B."/>
            <person name="Faurdal D."/>
            <person name="Vuksanovic O."/>
            <person name="Mourched A.-S."/>
            <person name="Charusanti P."/>
            <person name="Shaw S."/>
            <person name="Blin K."/>
            <person name="Weber T."/>
        </authorList>
    </citation>
    <scope>NUCLEOTIDE SEQUENCE</scope>
    <source>
        <strain evidence="2">NBC_00489</strain>
    </source>
</reference>
<feature type="region of interest" description="Disordered" evidence="1">
    <location>
        <begin position="1"/>
        <end position="32"/>
    </location>
</feature>
<sequence>MHRPAQRDRREQSPADGAGHQGHGPGAGRRPGRLLWGAAVVVPAMLIAAGCSSGSSEDGGDTDAKKPAASATASDSASSSPPAVREAAYAKLPDACAVLAKKTLEDLVPKDVKGKAGSSDDTDTRANCSWDSLDNNGVKGSQFRWLNVAMLRFDSDASRGEGDKRAQEYYTKQVADAQAVEGAKKAKTEPVPGTGDEATLVRYDLKKKEGVFKQQTVVTRVENVVLTLDYNGAGLAGDKTPDADGLVKLAKKAAKEAVASVASANKGGGSDGGSSPDASKSSSDSKDSKGSKDSKDAKGSKDSTQAKDSGDSGDEKDSGGKSAPSAGASLKSAADS</sequence>
<feature type="compositionally biased region" description="Low complexity" evidence="1">
    <location>
        <begin position="320"/>
        <end position="336"/>
    </location>
</feature>
<feature type="compositionally biased region" description="Gly residues" evidence="1">
    <location>
        <begin position="19"/>
        <end position="29"/>
    </location>
</feature>
<evidence type="ECO:0000313" key="2">
    <source>
        <dbReference type="EMBL" id="WUR38210.1"/>
    </source>
</evidence>
<protein>
    <submittedName>
        <fullName evidence="2">DUF3558 family protein</fullName>
    </submittedName>
</protein>
<gene>
    <name evidence="2" type="ORF">OHN36_13935</name>
</gene>
<feature type="region of interest" description="Disordered" evidence="1">
    <location>
        <begin position="257"/>
        <end position="336"/>
    </location>
</feature>
<name>A0ABZ1V157_9ACTN</name>
<dbReference type="Proteomes" id="UP001432161">
    <property type="component" value="Chromosome"/>
</dbReference>
<organism evidence="2 3">
    <name type="scientific">Streptomyces griseoaurantiacus</name>
    <dbReference type="NCBI Taxonomy" id="68213"/>
    <lineage>
        <taxon>Bacteria</taxon>
        <taxon>Bacillati</taxon>
        <taxon>Actinomycetota</taxon>
        <taxon>Actinomycetes</taxon>
        <taxon>Kitasatosporales</taxon>
        <taxon>Streptomycetaceae</taxon>
        <taxon>Streptomyces</taxon>
        <taxon>Streptomyces aurantiacus group</taxon>
    </lineage>
</organism>
<evidence type="ECO:0000256" key="1">
    <source>
        <dbReference type="SAM" id="MobiDB-lite"/>
    </source>
</evidence>
<feature type="compositionally biased region" description="Basic and acidic residues" evidence="1">
    <location>
        <begin position="283"/>
        <end position="319"/>
    </location>
</feature>
<keyword evidence="3" id="KW-1185">Reference proteome</keyword>
<feature type="compositionally biased region" description="Basic and acidic residues" evidence="1">
    <location>
        <begin position="1"/>
        <end position="13"/>
    </location>
</feature>
<dbReference type="InterPro" id="IPR024520">
    <property type="entry name" value="DUF3558"/>
</dbReference>
<feature type="compositionally biased region" description="Low complexity" evidence="1">
    <location>
        <begin position="67"/>
        <end position="82"/>
    </location>
</feature>
<dbReference type="EMBL" id="CP108330">
    <property type="protein sequence ID" value="WUR38210.1"/>
    <property type="molecule type" value="Genomic_DNA"/>
</dbReference>
<accession>A0ABZ1V157</accession>